<evidence type="ECO:0000313" key="2">
    <source>
        <dbReference type="Proteomes" id="UP001501231"/>
    </source>
</evidence>
<dbReference type="Gene3D" id="3.30.450.20">
    <property type="entry name" value="PAS domain"/>
    <property type="match status" value="1"/>
</dbReference>
<evidence type="ECO:0000313" key="1">
    <source>
        <dbReference type="EMBL" id="GAA2457615.1"/>
    </source>
</evidence>
<dbReference type="CDD" id="cd12913">
    <property type="entry name" value="PDC1_MCP_like"/>
    <property type="match status" value="1"/>
</dbReference>
<keyword evidence="2" id="KW-1185">Reference proteome</keyword>
<gene>
    <name evidence="1" type="ORF">GCM10010191_91740</name>
</gene>
<proteinExistence type="predicted"/>
<dbReference type="RefSeq" id="WP_344598172.1">
    <property type="nucleotide sequence ID" value="NZ_BAAARW010000046.1"/>
</dbReference>
<comment type="caution">
    <text evidence="1">The sequence shown here is derived from an EMBL/GenBank/DDBJ whole genome shotgun (WGS) entry which is preliminary data.</text>
</comment>
<dbReference type="EMBL" id="BAAARW010000046">
    <property type="protein sequence ID" value="GAA2457615.1"/>
    <property type="molecule type" value="Genomic_DNA"/>
</dbReference>
<reference evidence="1 2" key="1">
    <citation type="journal article" date="2019" name="Int. J. Syst. Evol. Microbiol.">
        <title>The Global Catalogue of Microorganisms (GCM) 10K type strain sequencing project: providing services to taxonomists for standard genome sequencing and annotation.</title>
        <authorList>
            <consortium name="The Broad Institute Genomics Platform"/>
            <consortium name="The Broad Institute Genome Sequencing Center for Infectious Disease"/>
            <person name="Wu L."/>
            <person name="Ma J."/>
        </authorList>
    </citation>
    <scope>NUCLEOTIDE SEQUENCE [LARGE SCALE GENOMIC DNA]</scope>
    <source>
        <strain evidence="1 2">JCM 3325</strain>
    </source>
</reference>
<protein>
    <submittedName>
        <fullName evidence="1">Cache domain-containing protein</fullName>
    </submittedName>
</protein>
<dbReference type="Pfam" id="PF22673">
    <property type="entry name" value="MCP-like_PDC_1"/>
    <property type="match status" value="1"/>
</dbReference>
<accession>A0ABN3KEV5</accession>
<organism evidence="1 2">
    <name type="scientific">Actinomadura vinacea</name>
    <dbReference type="NCBI Taxonomy" id="115336"/>
    <lineage>
        <taxon>Bacteria</taxon>
        <taxon>Bacillati</taxon>
        <taxon>Actinomycetota</taxon>
        <taxon>Actinomycetes</taxon>
        <taxon>Streptosporangiales</taxon>
        <taxon>Thermomonosporaceae</taxon>
        <taxon>Actinomadura</taxon>
    </lineage>
</organism>
<dbReference type="Proteomes" id="UP001501231">
    <property type="component" value="Unassembled WGS sequence"/>
</dbReference>
<name>A0ABN3KEV5_9ACTN</name>
<sequence length="236" mass="25757">MHETDAPAHTVGRVFDAVLRSIEGLSARVTDLIRAAAAREARPALAELAPLRLEILGILRGHAPLVTGTGFVAAPDVLADAPLWLEWWESGDAPERLVVDLDPASRGFYDYTERPWFTVPRRTRGPNVHGPYVDHHGTDQYTLTMSTPVLDGEEFLGITGADLYLRRVEKAVLPLLPRGAILLNAQGRVVISRSARHVTGALLRRLDVDAADRAPVEAPGGTLTRCGELRLYLLTP</sequence>